<dbReference type="EMBL" id="QUAL01000185">
    <property type="protein sequence ID" value="RIQ18924.1"/>
    <property type="molecule type" value="Genomic_DNA"/>
</dbReference>
<name>A0A418KLU5_9ACTN</name>
<dbReference type="InterPro" id="IPR015422">
    <property type="entry name" value="PyrdxlP-dep_Trfase_small"/>
</dbReference>
<dbReference type="CDD" id="cd00610">
    <property type="entry name" value="OAT_like"/>
    <property type="match status" value="1"/>
</dbReference>
<evidence type="ECO:0000256" key="4">
    <source>
        <dbReference type="ARBA" id="ARBA00022576"/>
    </source>
</evidence>
<dbReference type="OrthoDB" id="9801052at2"/>
<keyword evidence="4 11" id="KW-0032">Aminotransferase</keyword>
<keyword evidence="6 9" id="KW-0663">Pyridoxal phosphate</keyword>
<evidence type="ECO:0000256" key="1">
    <source>
        <dbReference type="ARBA" id="ARBA00001933"/>
    </source>
</evidence>
<evidence type="ECO:0000313" key="12">
    <source>
        <dbReference type="Proteomes" id="UP000284057"/>
    </source>
</evidence>
<evidence type="ECO:0000256" key="9">
    <source>
        <dbReference type="RuleBase" id="RU003560"/>
    </source>
</evidence>
<evidence type="ECO:0000256" key="10">
    <source>
        <dbReference type="SAM" id="MobiDB-lite"/>
    </source>
</evidence>
<dbReference type="Proteomes" id="UP000284057">
    <property type="component" value="Unassembled WGS sequence"/>
</dbReference>
<dbReference type="InterPro" id="IPR015421">
    <property type="entry name" value="PyrdxlP-dep_Trfase_major"/>
</dbReference>
<evidence type="ECO:0000256" key="7">
    <source>
        <dbReference type="ARBA" id="ARBA00030921"/>
    </source>
</evidence>
<dbReference type="RefSeq" id="WP_119661688.1">
    <property type="nucleotide sequence ID" value="NZ_QUAL01000185.1"/>
</dbReference>
<dbReference type="InterPro" id="IPR017657">
    <property type="entry name" value="L-lysine_6-transaminase"/>
</dbReference>
<comment type="similarity">
    <text evidence="2 9">Belongs to the class-III pyridoxal-phosphate-dependent aminotransferase family.</text>
</comment>
<dbReference type="GO" id="GO:0017000">
    <property type="term" value="P:antibiotic biosynthetic process"/>
    <property type="evidence" value="ECO:0007669"/>
    <property type="project" value="InterPro"/>
</dbReference>
<evidence type="ECO:0000256" key="5">
    <source>
        <dbReference type="ARBA" id="ARBA00022679"/>
    </source>
</evidence>
<dbReference type="Gene3D" id="3.40.640.10">
    <property type="entry name" value="Type I PLP-dependent aspartate aminotransferase-like (Major domain)"/>
    <property type="match status" value="1"/>
</dbReference>
<evidence type="ECO:0000256" key="3">
    <source>
        <dbReference type="ARBA" id="ARBA00013071"/>
    </source>
</evidence>
<evidence type="ECO:0000256" key="8">
    <source>
        <dbReference type="ARBA" id="ARBA00050040"/>
    </source>
</evidence>
<dbReference type="SUPFAM" id="SSF53383">
    <property type="entry name" value="PLP-dependent transferases"/>
    <property type="match status" value="1"/>
</dbReference>
<dbReference type="GO" id="GO:0009450">
    <property type="term" value="P:gamma-aminobutyric acid catabolic process"/>
    <property type="evidence" value="ECO:0007669"/>
    <property type="project" value="TreeGrafter"/>
</dbReference>
<protein>
    <recommendedName>
        <fullName evidence="8">L-lysine-epsilon aminotransferase</fullName>
        <ecNumber evidence="3">2.6.1.36</ecNumber>
    </recommendedName>
    <alternativeName>
        <fullName evidence="7">Lysine 6-aminotransferase</fullName>
    </alternativeName>
</protein>
<organism evidence="11 12">
    <name type="scientific">Jiangella rhizosphaerae</name>
    <dbReference type="NCBI Taxonomy" id="2293569"/>
    <lineage>
        <taxon>Bacteria</taxon>
        <taxon>Bacillati</taxon>
        <taxon>Actinomycetota</taxon>
        <taxon>Actinomycetes</taxon>
        <taxon>Jiangellales</taxon>
        <taxon>Jiangellaceae</taxon>
        <taxon>Jiangella</taxon>
    </lineage>
</organism>
<dbReference type="NCBIfam" id="TIGR03251">
    <property type="entry name" value="LAT_fam"/>
    <property type="match status" value="1"/>
</dbReference>
<dbReference type="AlphaFoldDB" id="A0A418KLU5"/>
<dbReference type="Gene3D" id="3.90.1150.10">
    <property type="entry name" value="Aspartate Aminotransferase, domain 1"/>
    <property type="match status" value="1"/>
</dbReference>
<dbReference type="GO" id="GO:0030170">
    <property type="term" value="F:pyridoxal phosphate binding"/>
    <property type="evidence" value="ECO:0007669"/>
    <property type="project" value="InterPro"/>
</dbReference>
<dbReference type="InterPro" id="IPR005814">
    <property type="entry name" value="Aminotrans_3"/>
</dbReference>
<dbReference type="GO" id="GO:0045484">
    <property type="term" value="F:L-lysine 6-transaminase activity"/>
    <property type="evidence" value="ECO:0007669"/>
    <property type="project" value="UniProtKB-EC"/>
</dbReference>
<sequence length="483" mass="52307">MSSCSGGESTQELRQGEPHEGRLVTVPGFRGGSPIVAEQLTIAADEVHAVLGKHLLTDGFKLVLDTDASEGSWLVDARDGKRYLDMYTFFASAPLGCNPPGLVDDPAFMELLGRVAANKPANPDIYSVHLAEFTETFVRVLGDPRLPHLFFVEGGALAVENALKVAFDWKSRHNEAHGRDPRLGTRIMHLTKAFHGRSGYTMSLTNTEPNKTARFPQFDWPRIDVPAVTFPLEDHLDAVQRAEEHALAQARQAFEAHPHDIAAFICEPIQGEGGDNHMRPEFLQAMQALVHEHDALFIVDEVQTGTGTTGTAWAYQQLGLQPDVVAFSKKVQVGGIMAGGRVDEVADNVFTVSGRINSTWGGGLADMVRSRRLLEIIEQDGLIEAAATKGERFLAGLRAVAAETPGAVSNVRGRGLMVAADLPDGAVRTAVLTDLRENEQVIALPSGERAIRFRPALSVTDDEIDLAVAAFGRAVARQFARVS</sequence>
<dbReference type="InterPro" id="IPR015424">
    <property type="entry name" value="PyrdxlP-dep_Trfase"/>
</dbReference>
<comment type="cofactor">
    <cofactor evidence="1">
        <name>pyridoxal 5'-phosphate</name>
        <dbReference type="ChEBI" id="CHEBI:597326"/>
    </cofactor>
</comment>
<evidence type="ECO:0000256" key="2">
    <source>
        <dbReference type="ARBA" id="ARBA00008954"/>
    </source>
</evidence>
<proteinExistence type="inferred from homology"/>
<evidence type="ECO:0000313" key="11">
    <source>
        <dbReference type="EMBL" id="RIQ18924.1"/>
    </source>
</evidence>
<evidence type="ECO:0000256" key="6">
    <source>
        <dbReference type="ARBA" id="ARBA00022898"/>
    </source>
</evidence>
<dbReference type="Pfam" id="PF00202">
    <property type="entry name" value="Aminotran_3"/>
    <property type="match status" value="1"/>
</dbReference>
<keyword evidence="12" id="KW-1185">Reference proteome</keyword>
<feature type="region of interest" description="Disordered" evidence="10">
    <location>
        <begin position="1"/>
        <end position="22"/>
    </location>
</feature>
<feature type="compositionally biased region" description="Polar residues" evidence="10">
    <location>
        <begin position="1"/>
        <end position="13"/>
    </location>
</feature>
<dbReference type="PANTHER" id="PTHR43206:SF2">
    <property type="entry name" value="4-AMINOBUTYRATE AMINOTRANSFERASE GABT"/>
    <property type="match status" value="1"/>
</dbReference>
<gene>
    <name evidence="11" type="ORF">DY240_20410</name>
</gene>
<comment type="caution">
    <text evidence="11">The sequence shown here is derived from an EMBL/GenBank/DDBJ whole genome shotgun (WGS) entry which is preliminary data.</text>
</comment>
<reference evidence="11 12" key="1">
    <citation type="submission" date="2018-09" db="EMBL/GenBank/DDBJ databases">
        <title>Isolation, diversity and antifungal activity of actinobacteria from wheat.</title>
        <authorList>
            <person name="Han C."/>
        </authorList>
    </citation>
    <scope>NUCLEOTIDE SEQUENCE [LARGE SCALE GENOMIC DNA]</scope>
    <source>
        <strain evidence="11 12">NEAU-YY265</strain>
    </source>
</reference>
<dbReference type="PANTHER" id="PTHR43206">
    <property type="entry name" value="AMINOTRANSFERASE"/>
    <property type="match status" value="1"/>
</dbReference>
<dbReference type="PIRSF" id="PIRSF000521">
    <property type="entry name" value="Transaminase_4ab_Lys_Orn"/>
    <property type="match status" value="1"/>
</dbReference>
<accession>A0A418KLU5</accession>
<keyword evidence="5 11" id="KW-0808">Transferase</keyword>
<dbReference type="EC" id="2.6.1.36" evidence="3"/>